<dbReference type="PANTHER" id="PTHR35046">
    <property type="entry name" value="ZINC KNUCKLE (CCHC-TYPE) FAMILY PROTEIN"/>
    <property type="match status" value="1"/>
</dbReference>
<evidence type="ECO:0000256" key="5">
    <source>
        <dbReference type="ARBA" id="ARBA00022801"/>
    </source>
</evidence>
<keyword evidence="2" id="KW-0548">Nucleotidyltransferase</keyword>
<keyword evidence="9" id="KW-1185">Reference proteome</keyword>
<feature type="domain" description="Reverse transcriptase RNase H-like" evidence="7">
    <location>
        <begin position="27"/>
        <end position="95"/>
    </location>
</feature>
<dbReference type="PANTHER" id="PTHR35046:SF18">
    <property type="entry name" value="RNA-DIRECTED DNA POLYMERASE"/>
    <property type="match status" value="1"/>
</dbReference>
<evidence type="ECO:0000256" key="2">
    <source>
        <dbReference type="ARBA" id="ARBA00022695"/>
    </source>
</evidence>
<keyword evidence="6" id="KW-0695">RNA-directed DNA polymerase</keyword>
<accession>A0ABQ5DW57</accession>
<comment type="caution">
    <text evidence="8">The sequence shown here is derived from an EMBL/GenBank/DDBJ whole genome shotgun (WGS) entry which is preliminary data.</text>
</comment>
<protein>
    <submittedName>
        <fullName evidence="8">Transposon ty3-I gag-pol polyprotein</fullName>
    </submittedName>
</protein>
<evidence type="ECO:0000256" key="3">
    <source>
        <dbReference type="ARBA" id="ARBA00022722"/>
    </source>
</evidence>
<evidence type="ECO:0000313" key="9">
    <source>
        <dbReference type="Proteomes" id="UP001151760"/>
    </source>
</evidence>
<dbReference type="InterPro" id="IPR043502">
    <property type="entry name" value="DNA/RNA_pol_sf"/>
</dbReference>
<dbReference type="SUPFAM" id="SSF56672">
    <property type="entry name" value="DNA/RNA polymerases"/>
    <property type="match status" value="1"/>
</dbReference>
<keyword evidence="3" id="KW-0540">Nuclease</keyword>
<keyword evidence="5" id="KW-0378">Hydrolase</keyword>
<dbReference type="Pfam" id="PF17917">
    <property type="entry name" value="RT_RNaseH"/>
    <property type="match status" value="1"/>
</dbReference>
<dbReference type="EMBL" id="BQNB010015678">
    <property type="protein sequence ID" value="GJT42813.1"/>
    <property type="molecule type" value="Genomic_DNA"/>
</dbReference>
<keyword evidence="1" id="KW-0808">Transferase</keyword>
<evidence type="ECO:0000259" key="7">
    <source>
        <dbReference type="Pfam" id="PF17917"/>
    </source>
</evidence>
<proteinExistence type="predicted"/>
<evidence type="ECO:0000256" key="1">
    <source>
        <dbReference type="ARBA" id="ARBA00022679"/>
    </source>
</evidence>
<sequence>MVSNRRGTTLFQLWKSMVIPHSPRWGKCDACGTGIGAVLSQEGRPVAFHSEKLNDARQKWSTYEQELYVVVQAMKKRDKDHCSVKTILLASIKKNVWSFRERCVECQDVRMAHFIPYKKTSDAAHIARLFLQRRLDTSLKFSSTAHPQTDGQTKVVNRTLRNMIFPRDFHHLRLCTELPRHVVDLVDLSGKQNVQANKMVEEVEVTHEVVRANITVANDEYQLQQISIVGRSCSK</sequence>
<reference evidence="8" key="2">
    <citation type="submission" date="2022-01" db="EMBL/GenBank/DDBJ databases">
        <authorList>
            <person name="Yamashiro T."/>
            <person name="Shiraishi A."/>
            <person name="Satake H."/>
            <person name="Nakayama K."/>
        </authorList>
    </citation>
    <scope>NUCLEOTIDE SEQUENCE</scope>
</reference>
<reference evidence="8" key="1">
    <citation type="journal article" date="2022" name="Int. J. Mol. Sci.">
        <title>Draft Genome of Tanacetum Coccineum: Genomic Comparison of Closely Related Tanacetum-Family Plants.</title>
        <authorList>
            <person name="Yamashiro T."/>
            <person name="Shiraishi A."/>
            <person name="Nakayama K."/>
            <person name="Satake H."/>
        </authorList>
    </citation>
    <scope>NUCLEOTIDE SEQUENCE</scope>
</reference>
<evidence type="ECO:0000256" key="6">
    <source>
        <dbReference type="ARBA" id="ARBA00022918"/>
    </source>
</evidence>
<evidence type="ECO:0000313" key="8">
    <source>
        <dbReference type="EMBL" id="GJT42813.1"/>
    </source>
</evidence>
<dbReference type="Proteomes" id="UP001151760">
    <property type="component" value="Unassembled WGS sequence"/>
</dbReference>
<organism evidence="8 9">
    <name type="scientific">Tanacetum coccineum</name>
    <dbReference type="NCBI Taxonomy" id="301880"/>
    <lineage>
        <taxon>Eukaryota</taxon>
        <taxon>Viridiplantae</taxon>
        <taxon>Streptophyta</taxon>
        <taxon>Embryophyta</taxon>
        <taxon>Tracheophyta</taxon>
        <taxon>Spermatophyta</taxon>
        <taxon>Magnoliopsida</taxon>
        <taxon>eudicotyledons</taxon>
        <taxon>Gunneridae</taxon>
        <taxon>Pentapetalae</taxon>
        <taxon>asterids</taxon>
        <taxon>campanulids</taxon>
        <taxon>Asterales</taxon>
        <taxon>Asteraceae</taxon>
        <taxon>Asteroideae</taxon>
        <taxon>Anthemideae</taxon>
        <taxon>Anthemidinae</taxon>
        <taxon>Tanacetum</taxon>
    </lineage>
</organism>
<dbReference type="InterPro" id="IPR041373">
    <property type="entry name" value="RT_RNaseH"/>
</dbReference>
<keyword evidence="4" id="KW-0255">Endonuclease</keyword>
<evidence type="ECO:0000256" key="4">
    <source>
        <dbReference type="ARBA" id="ARBA00022759"/>
    </source>
</evidence>
<name>A0ABQ5DW57_9ASTR</name>
<gene>
    <name evidence="8" type="ORF">Tco_0951528</name>
</gene>